<gene>
    <name evidence="1" type="ORF">A3D09_01415</name>
</gene>
<evidence type="ECO:0000313" key="1">
    <source>
        <dbReference type="EMBL" id="OGD71161.1"/>
    </source>
</evidence>
<dbReference type="AlphaFoldDB" id="A0A1F5EUT9"/>
<name>A0A1F5EUT9_9BACT</name>
<accession>A0A1F5EUT9</accession>
<dbReference type="EMBL" id="MFAH01000033">
    <property type="protein sequence ID" value="OGD71161.1"/>
    <property type="molecule type" value="Genomic_DNA"/>
</dbReference>
<protein>
    <submittedName>
        <fullName evidence="1">Uncharacterized protein</fullName>
    </submittedName>
</protein>
<reference evidence="1 2" key="1">
    <citation type="journal article" date="2016" name="Nat. Commun.">
        <title>Thousands of microbial genomes shed light on interconnected biogeochemical processes in an aquifer system.</title>
        <authorList>
            <person name="Anantharaman K."/>
            <person name="Brown C.T."/>
            <person name="Hug L.A."/>
            <person name="Sharon I."/>
            <person name="Castelle C.J."/>
            <person name="Probst A.J."/>
            <person name="Thomas B.C."/>
            <person name="Singh A."/>
            <person name="Wilkins M.J."/>
            <person name="Karaoz U."/>
            <person name="Brodie E.L."/>
            <person name="Williams K.H."/>
            <person name="Hubbard S.S."/>
            <person name="Banfield J.F."/>
        </authorList>
    </citation>
    <scope>NUCLEOTIDE SEQUENCE [LARGE SCALE GENOMIC DNA]</scope>
</reference>
<dbReference type="Proteomes" id="UP000177390">
    <property type="component" value="Unassembled WGS sequence"/>
</dbReference>
<comment type="caution">
    <text evidence="1">The sequence shown here is derived from an EMBL/GenBank/DDBJ whole genome shotgun (WGS) entry which is preliminary data.</text>
</comment>
<evidence type="ECO:0000313" key="2">
    <source>
        <dbReference type="Proteomes" id="UP000177390"/>
    </source>
</evidence>
<organism evidence="1 2">
    <name type="scientific">Candidatus Collierbacteria bacterium RIFCSPHIGHO2_02_FULL_49_10</name>
    <dbReference type="NCBI Taxonomy" id="1817723"/>
    <lineage>
        <taxon>Bacteria</taxon>
        <taxon>Candidatus Collieribacteriota</taxon>
    </lineage>
</organism>
<sequence length="110" mass="12427">MSGLPCYWCGDAPHIGTVCELCRPGYERILKSYRQDAWIANRPWIPDQRILDMLKIQLQSPSGPPLTFVGPVAMTPYELYSEVRSGTDFGRQYHDQLVNALNSVKGQKAN</sequence>
<proteinExistence type="predicted"/>